<dbReference type="AlphaFoldDB" id="A0AAV0AGJ6"/>
<proteinExistence type="predicted"/>
<evidence type="ECO:0000313" key="2">
    <source>
        <dbReference type="EMBL" id="CAH7667423.1"/>
    </source>
</evidence>
<reference evidence="2" key="1">
    <citation type="submission" date="2022-06" db="EMBL/GenBank/DDBJ databases">
        <authorList>
            <consortium name="SYNGENTA / RWTH Aachen University"/>
        </authorList>
    </citation>
    <scope>NUCLEOTIDE SEQUENCE</scope>
</reference>
<sequence>MADQEFTPLQNGSDVSGQTSPESEIDEPTFLEQNLSSNTDTSDFDFEAPELGTDGWAGPLVWVQPPNNEAVFGPSMLKKINLYLPQIHTPTSIRNPIPVLGCASHGKLKADEWRHLFTVQLSLLLPVFWND</sequence>
<feature type="compositionally biased region" description="Polar residues" evidence="1">
    <location>
        <begin position="31"/>
        <end position="41"/>
    </location>
</feature>
<name>A0AAV0AGJ6_PHAPC</name>
<comment type="caution">
    <text evidence="2">The sequence shown here is derived from an EMBL/GenBank/DDBJ whole genome shotgun (WGS) entry which is preliminary data.</text>
</comment>
<feature type="region of interest" description="Disordered" evidence="1">
    <location>
        <begin position="1"/>
        <end position="46"/>
    </location>
</feature>
<evidence type="ECO:0000256" key="1">
    <source>
        <dbReference type="SAM" id="MobiDB-lite"/>
    </source>
</evidence>
<keyword evidence="3" id="KW-1185">Reference proteome</keyword>
<dbReference type="EMBL" id="CALTRL010000304">
    <property type="protein sequence ID" value="CAH7667423.1"/>
    <property type="molecule type" value="Genomic_DNA"/>
</dbReference>
<accession>A0AAV0AGJ6</accession>
<feature type="compositionally biased region" description="Polar residues" evidence="1">
    <location>
        <begin position="7"/>
        <end position="22"/>
    </location>
</feature>
<dbReference type="Proteomes" id="UP001153365">
    <property type="component" value="Unassembled WGS sequence"/>
</dbReference>
<organism evidence="2 3">
    <name type="scientific">Phakopsora pachyrhizi</name>
    <name type="common">Asian soybean rust disease fungus</name>
    <dbReference type="NCBI Taxonomy" id="170000"/>
    <lineage>
        <taxon>Eukaryota</taxon>
        <taxon>Fungi</taxon>
        <taxon>Dikarya</taxon>
        <taxon>Basidiomycota</taxon>
        <taxon>Pucciniomycotina</taxon>
        <taxon>Pucciniomycetes</taxon>
        <taxon>Pucciniales</taxon>
        <taxon>Phakopsoraceae</taxon>
        <taxon>Phakopsora</taxon>
    </lineage>
</organism>
<gene>
    <name evidence="2" type="ORF">PPACK8108_LOCUS1823</name>
</gene>
<evidence type="ECO:0000313" key="3">
    <source>
        <dbReference type="Proteomes" id="UP001153365"/>
    </source>
</evidence>
<protein>
    <submittedName>
        <fullName evidence="2">Uncharacterized protein</fullName>
    </submittedName>
</protein>